<sequence length="122" mass="13268">MALSRLCTALLLLSLLLIHQAESYYMVIQLNIAEAPPPPPPHIVANSRKRTICVPTKCPSQFIENRIGKIGMSQSSRPHLCKRACGTCCARCDCVPPGTSGNYDACPCYANMTTHGGRHKCP</sequence>
<keyword evidence="2" id="KW-0939">Gibberellin signaling pathway</keyword>
<accession>A0ABD3K0Y1</accession>
<keyword evidence="5" id="KW-1185">Reference proteome</keyword>
<evidence type="ECO:0000256" key="2">
    <source>
        <dbReference type="ARBA" id="ARBA00022941"/>
    </source>
</evidence>
<evidence type="ECO:0000256" key="3">
    <source>
        <dbReference type="SAM" id="SignalP"/>
    </source>
</evidence>
<dbReference type="AlphaFoldDB" id="A0ABD3K0Y1"/>
<dbReference type="GO" id="GO:0009740">
    <property type="term" value="P:gibberellic acid mediated signaling pathway"/>
    <property type="evidence" value="ECO:0007669"/>
    <property type="project" value="UniProtKB-KW"/>
</dbReference>
<dbReference type="Pfam" id="PF02704">
    <property type="entry name" value="GASA"/>
    <property type="match status" value="1"/>
</dbReference>
<organism evidence="4 5">
    <name type="scientific">Eucalyptus globulus</name>
    <name type="common">Tasmanian blue gum</name>
    <dbReference type="NCBI Taxonomy" id="34317"/>
    <lineage>
        <taxon>Eukaryota</taxon>
        <taxon>Viridiplantae</taxon>
        <taxon>Streptophyta</taxon>
        <taxon>Embryophyta</taxon>
        <taxon>Tracheophyta</taxon>
        <taxon>Spermatophyta</taxon>
        <taxon>Magnoliopsida</taxon>
        <taxon>eudicotyledons</taxon>
        <taxon>Gunneridae</taxon>
        <taxon>Pentapetalae</taxon>
        <taxon>rosids</taxon>
        <taxon>malvids</taxon>
        <taxon>Myrtales</taxon>
        <taxon>Myrtaceae</taxon>
        <taxon>Myrtoideae</taxon>
        <taxon>Eucalypteae</taxon>
        <taxon>Eucalyptus</taxon>
    </lineage>
</organism>
<dbReference type="Proteomes" id="UP001634007">
    <property type="component" value="Unassembled WGS sequence"/>
</dbReference>
<evidence type="ECO:0000313" key="5">
    <source>
        <dbReference type="Proteomes" id="UP001634007"/>
    </source>
</evidence>
<name>A0ABD3K0Y1_EUCGL</name>
<keyword evidence="3" id="KW-0732">Signal</keyword>
<reference evidence="4 5" key="1">
    <citation type="submission" date="2024-11" db="EMBL/GenBank/DDBJ databases">
        <title>Chromosome-level genome assembly of Eucalyptus globulus Labill. provides insights into its genome evolution.</title>
        <authorList>
            <person name="Li X."/>
        </authorList>
    </citation>
    <scope>NUCLEOTIDE SEQUENCE [LARGE SCALE GENOMIC DNA]</scope>
    <source>
        <strain evidence="4">CL2024</strain>
        <tissue evidence="4">Fresh tender leaves</tissue>
    </source>
</reference>
<evidence type="ECO:0000256" key="1">
    <source>
        <dbReference type="ARBA" id="ARBA00010582"/>
    </source>
</evidence>
<dbReference type="EMBL" id="JBJKBG010000006">
    <property type="protein sequence ID" value="KAL3733348.1"/>
    <property type="molecule type" value="Genomic_DNA"/>
</dbReference>
<comment type="similarity">
    <text evidence="1">Belongs to the GASA family.</text>
</comment>
<feature type="signal peptide" evidence="3">
    <location>
        <begin position="1"/>
        <end position="23"/>
    </location>
</feature>
<dbReference type="PANTHER" id="PTHR23201">
    <property type="entry name" value="EXTENSIN, PROLINE-RICH PROTEIN"/>
    <property type="match status" value="1"/>
</dbReference>
<proteinExistence type="inferred from homology"/>
<gene>
    <name evidence="4" type="ORF">ACJRO7_022819</name>
</gene>
<protein>
    <submittedName>
        <fullName evidence="4">Uncharacterized protein</fullName>
    </submittedName>
</protein>
<comment type="caution">
    <text evidence="4">The sequence shown here is derived from an EMBL/GenBank/DDBJ whole genome shotgun (WGS) entry which is preliminary data.</text>
</comment>
<dbReference type="InterPro" id="IPR003854">
    <property type="entry name" value="GASA"/>
</dbReference>
<dbReference type="PANTHER" id="PTHR23201:SF2">
    <property type="entry name" value="GIBBERELLIN-REGULATED PROTEIN 1-RELATED"/>
    <property type="match status" value="1"/>
</dbReference>
<evidence type="ECO:0000313" key="4">
    <source>
        <dbReference type="EMBL" id="KAL3733348.1"/>
    </source>
</evidence>
<feature type="chain" id="PRO_5044789177" evidence="3">
    <location>
        <begin position="24"/>
        <end position="122"/>
    </location>
</feature>